<sequence length="506" mass="53780">MKRWKHLAAAGAALLVAATAACGTGGSAIGADGTLKIAFHLAPASLDPLQVPIWQLMTYEEPLYDTVTRIDADGNVQPMLATSWTFGDSSIDFTFRQDVKFHDGTPFDAQAFKTNIDRLLAARKSPVASMFTAVTGAEVTGRYTARLTLSRMDSALPAALGDRGGAMVSPKAIADGVDLSTQDAGSGPYRLTDYKTGDHAVYEKFPEYWDPGAAVARHLEIDAVGDGQARLNGAISRQYDITYLTPSQFDAAKGAGLGVEEKAGLWFINIFTNRTRSELGNLQARQAIAHAIDRNAICSAVYFGRCKPTSSIFPSDFWGGSPDAGPDYDHYDPVLARKLLADAGLPDGFEFTMLYAAGADPYPQLAELLQSQLAAVGIKLDLKPVDINQLSPVYFVEKNADAMLGGGGQVADPGLSLQKEFRSGATLNASGDAPGGLDAVIDSLNSATTQAGRQRFSAEATRIATDQVLNVPLVQPEVLFAYDPDKLTKYEASYVGAYAPTRGAGS</sequence>
<dbReference type="InterPro" id="IPR030678">
    <property type="entry name" value="Peptide/Ni-bd"/>
</dbReference>
<dbReference type="PIRSF" id="PIRSF002741">
    <property type="entry name" value="MppA"/>
    <property type="match status" value="1"/>
</dbReference>
<dbReference type="Proteomes" id="UP000319769">
    <property type="component" value="Unassembled WGS sequence"/>
</dbReference>
<evidence type="ECO:0000256" key="1">
    <source>
        <dbReference type="ARBA" id="ARBA00022729"/>
    </source>
</evidence>
<organism evidence="4 5">
    <name type="scientific">Amycolatopsis acidicola</name>
    <dbReference type="NCBI Taxonomy" id="2596893"/>
    <lineage>
        <taxon>Bacteria</taxon>
        <taxon>Bacillati</taxon>
        <taxon>Actinomycetota</taxon>
        <taxon>Actinomycetes</taxon>
        <taxon>Pseudonocardiales</taxon>
        <taxon>Pseudonocardiaceae</taxon>
        <taxon>Amycolatopsis</taxon>
    </lineage>
</organism>
<dbReference type="GO" id="GO:1904680">
    <property type="term" value="F:peptide transmembrane transporter activity"/>
    <property type="evidence" value="ECO:0007669"/>
    <property type="project" value="TreeGrafter"/>
</dbReference>
<keyword evidence="5" id="KW-1185">Reference proteome</keyword>
<dbReference type="InterPro" id="IPR000914">
    <property type="entry name" value="SBP_5_dom"/>
</dbReference>
<protein>
    <recommendedName>
        <fullName evidence="3">Solute-binding protein family 5 domain-containing protein</fullName>
    </recommendedName>
</protein>
<evidence type="ECO:0000313" key="5">
    <source>
        <dbReference type="Proteomes" id="UP000319769"/>
    </source>
</evidence>
<dbReference type="Gene3D" id="3.40.190.10">
    <property type="entry name" value="Periplasmic binding protein-like II"/>
    <property type="match status" value="1"/>
</dbReference>
<gene>
    <name evidence="4" type="ORF">FPZ12_034460</name>
</gene>
<keyword evidence="1 2" id="KW-0732">Signal</keyword>
<evidence type="ECO:0000256" key="2">
    <source>
        <dbReference type="SAM" id="SignalP"/>
    </source>
</evidence>
<dbReference type="PROSITE" id="PS51257">
    <property type="entry name" value="PROKAR_LIPOPROTEIN"/>
    <property type="match status" value="1"/>
</dbReference>
<evidence type="ECO:0000259" key="3">
    <source>
        <dbReference type="Pfam" id="PF00496"/>
    </source>
</evidence>
<dbReference type="PANTHER" id="PTHR30290">
    <property type="entry name" value="PERIPLASMIC BINDING COMPONENT OF ABC TRANSPORTER"/>
    <property type="match status" value="1"/>
</dbReference>
<dbReference type="GO" id="GO:0042597">
    <property type="term" value="C:periplasmic space"/>
    <property type="evidence" value="ECO:0007669"/>
    <property type="project" value="UniProtKB-ARBA"/>
</dbReference>
<dbReference type="GO" id="GO:0015833">
    <property type="term" value="P:peptide transport"/>
    <property type="evidence" value="ECO:0007669"/>
    <property type="project" value="TreeGrafter"/>
</dbReference>
<dbReference type="EMBL" id="VMNW02000076">
    <property type="protein sequence ID" value="KAA9153448.1"/>
    <property type="molecule type" value="Genomic_DNA"/>
</dbReference>
<dbReference type="SUPFAM" id="SSF53850">
    <property type="entry name" value="Periplasmic binding protein-like II"/>
    <property type="match status" value="1"/>
</dbReference>
<dbReference type="RefSeq" id="WP_144756475.1">
    <property type="nucleotide sequence ID" value="NZ_VMNW02000076.1"/>
</dbReference>
<dbReference type="Pfam" id="PF00496">
    <property type="entry name" value="SBP_bac_5"/>
    <property type="match status" value="1"/>
</dbReference>
<dbReference type="AlphaFoldDB" id="A0A5N0UQU0"/>
<feature type="signal peptide" evidence="2">
    <location>
        <begin position="1"/>
        <end position="20"/>
    </location>
</feature>
<accession>A0A5N0UQU0</accession>
<feature type="chain" id="PRO_5038481925" description="Solute-binding protein family 5 domain-containing protein" evidence="2">
    <location>
        <begin position="21"/>
        <end position="506"/>
    </location>
</feature>
<dbReference type="Gene3D" id="3.10.105.10">
    <property type="entry name" value="Dipeptide-binding Protein, Domain 3"/>
    <property type="match status" value="1"/>
</dbReference>
<dbReference type="InterPro" id="IPR039424">
    <property type="entry name" value="SBP_5"/>
</dbReference>
<comment type="caution">
    <text evidence="4">The sequence shown here is derived from an EMBL/GenBank/DDBJ whole genome shotgun (WGS) entry which is preliminary data.</text>
</comment>
<proteinExistence type="predicted"/>
<name>A0A5N0UQU0_9PSEU</name>
<evidence type="ECO:0000313" key="4">
    <source>
        <dbReference type="EMBL" id="KAA9153448.1"/>
    </source>
</evidence>
<dbReference type="OrthoDB" id="9803988at2"/>
<dbReference type="GO" id="GO:0043190">
    <property type="term" value="C:ATP-binding cassette (ABC) transporter complex"/>
    <property type="evidence" value="ECO:0007669"/>
    <property type="project" value="InterPro"/>
</dbReference>
<reference evidence="4" key="1">
    <citation type="submission" date="2019-09" db="EMBL/GenBank/DDBJ databases">
        <authorList>
            <person name="Teo W.F.A."/>
            <person name="Duangmal K."/>
        </authorList>
    </citation>
    <scope>NUCLEOTIDE SEQUENCE [LARGE SCALE GENOMIC DNA]</scope>
    <source>
        <strain evidence="4">K81G1</strain>
    </source>
</reference>
<dbReference type="PANTHER" id="PTHR30290:SF38">
    <property type="entry name" value="D,D-DIPEPTIDE-BINDING PERIPLASMIC PROTEIN DDPA-RELATED"/>
    <property type="match status" value="1"/>
</dbReference>
<feature type="domain" description="Solute-binding protein family 5" evidence="3">
    <location>
        <begin position="75"/>
        <end position="415"/>
    </location>
</feature>